<dbReference type="AlphaFoldDB" id="A0A3A4AZ57"/>
<dbReference type="OrthoDB" id="7806295at2"/>
<keyword evidence="2" id="KW-0812">Transmembrane</keyword>
<dbReference type="EMBL" id="QZEY01000009">
    <property type="protein sequence ID" value="RJL30510.1"/>
    <property type="molecule type" value="Genomic_DNA"/>
</dbReference>
<organism evidence="3 4">
    <name type="scientific">Bailinhaonella thermotolerans</name>
    <dbReference type="NCBI Taxonomy" id="1070861"/>
    <lineage>
        <taxon>Bacteria</taxon>
        <taxon>Bacillati</taxon>
        <taxon>Actinomycetota</taxon>
        <taxon>Actinomycetes</taxon>
        <taxon>Streptosporangiales</taxon>
        <taxon>Streptosporangiaceae</taxon>
        <taxon>Bailinhaonella</taxon>
    </lineage>
</organism>
<keyword evidence="4" id="KW-1185">Reference proteome</keyword>
<proteinExistence type="predicted"/>
<sequence length="685" mass="73676">MKRLIKRLTRDAPAAAAVAALLASYPLLLLAGLLPSPWLFAVLAVASYAGELYADRVARPLLGLLSQLHLGVTVRFLMREFAALLLAGRTLGVESPEFAALAAGLFLLHGARAAYTGLAVFTNKRRSLPVVTRNIDLSALKIPDAPPARLATGHVTTFLYLDALPVAGAVLSALVLTPVYGILGAVAGLALAAAGVLYLLPHARRNARLGDKQRVLKAVEKQVQAYRPEVIMYFSGSSDSAYQVNMWLSTLERLDKRVVVVMRERGLVNQLARTKLPVLCFPGAVDLMNFDLSHVKVALFAANVGKNIHMLRTPGIKHVFIGHGDSDKEASFNPFTKVYDEVWVAGRAGRDRYARAQVGVRDEDIVEVGRPQLAEIATGSPDGQVRTILYAPTWEGWTDDLFHSSLADMGPALIKRLLEHDPGVRILYKPHPLTGTRDPRARQAHEKIAALLAAANRDLAASGALGGDASAAARLPALDARIAELGRGPAGGDDAQRARDSGRPHAALDAEYEAALEQWRQAYWAAEGPRAHRVITGPRPHLYDCFNQADLLISDISSVVADFIASGKPYVVTNAAGLPDDRFRDKYPTSSAAYLLGKDLAELDDILREMEKDGGDSMAAERRTLKTYLLGPDEPDAMTRFNAAVNALAAATPAVRREPSPEDAESLAAEAIAEGTPAEAPDDDV</sequence>
<dbReference type="Gene3D" id="3.40.50.12580">
    <property type="match status" value="2"/>
</dbReference>
<evidence type="ECO:0008006" key="5">
    <source>
        <dbReference type="Google" id="ProtNLM"/>
    </source>
</evidence>
<feature type="transmembrane region" description="Helical" evidence="2">
    <location>
        <begin position="182"/>
        <end position="200"/>
    </location>
</feature>
<dbReference type="InterPro" id="IPR043148">
    <property type="entry name" value="TagF_C"/>
</dbReference>
<gene>
    <name evidence="3" type="ORF">D5H75_23425</name>
</gene>
<feature type="transmembrane region" description="Helical" evidence="2">
    <location>
        <begin position="98"/>
        <end position="121"/>
    </location>
</feature>
<accession>A0A3A4AZ57</accession>
<protein>
    <recommendedName>
        <fullName evidence="5">CDP-Glycerol:Poly(Glycerophosphate) glycerophosphotransferase</fullName>
    </recommendedName>
</protein>
<evidence type="ECO:0000313" key="3">
    <source>
        <dbReference type="EMBL" id="RJL30510.1"/>
    </source>
</evidence>
<dbReference type="Proteomes" id="UP000265768">
    <property type="component" value="Unassembled WGS sequence"/>
</dbReference>
<dbReference type="RefSeq" id="WP_119928658.1">
    <property type="nucleotide sequence ID" value="NZ_QZEY01000009.1"/>
</dbReference>
<evidence type="ECO:0000256" key="1">
    <source>
        <dbReference type="SAM" id="MobiDB-lite"/>
    </source>
</evidence>
<evidence type="ECO:0000313" key="4">
    <source>
        <dbReference type="Proteomes" id="UP000265768"/>
    </source>
</evidence>
<dbReference type="SUPFAM" id="SSF53756">
    <property type="entry name" value="UDP-Glycosyltransferase/glycogen phosphorylase"/>
    <property type="match status" value="1"/>
</dbReference>
<keyword evidence="2" id="KW-1133">Transmembrane helix</keyword>
<comment type="caution">
    <text evidence="3">The sequence shown here is derived from an EMBL/GenBank/DDBJ whole genome shotgun (WGS) entry which is preliminary data.</text>
</comment>
<name>A0A3A4AZ57_9ACTN</name>
<feature type="transmembrane region" description="Helical" evidence="2">
    <location>
        <begin position="12"/>
        <end position="31"/>
    </location>
</feature>
<reference evidence="3 4" key="1">
    <citation type="submission" date="2018-09" db="EMBL/GenBank/DDBJ databases">
        <title>YIM 75507 draft genome.</title>
        <authorList>
            <person name="Tang S."/>
            <person name="Feng Y."/>
        </authorList>
    </citation>
    <scope>NUCLEOTIDE SEQUENCE [LARGE SCALE GENOMIC DNA]</scope>
    <source>
        <strain evidence="3 4">YIM 75507</strain>
    </source>
</reference>
<evidence type="ECO:0000256" key="2">
    <source>
        <dbReference type="SAM" id="Phobius"/>
    </source>
</evidence>
<feature type="region of interest" description="Disordered" evidence="1">
    <location>
        <begin position="652"/>
        <end position="685"/>
    </location>
</feature>
<keyword evidence="2" id="KW-0472">Membrane</keyword>